<sequence length="93" mass="10127">MTDSVTIDCGERLSIEQVEKLYASAEQALATAGDISLIAGQVQYCDTAGLQLVLSLQRTLEKTGHRIHWQSVSDSVREISAYLGLTSELNLSE</sequence>
<dbReference type="SUPFAM" id="SSF52091">
    <property type="entry name" value="SpoIIaa-like"/>
    <property type="match status" value="1"/>
</dbReference>
<dbReference type="Gene3D" id="3.30.750.24">
    <property type="entry name" value="STAS domain"/>
    <property type="match status" value="1"/>
</dbReference>
<dbReference type="PROSITE" id="PS50801">
    <property type="entry name" value="STAS"/>
    <property type="match status" value="1"/>
</dbReference>
<organism evidence="2 3">
    <name type="scientific">Thalassolituus hydrocarboniclasticus</name>
    <dbReference type="NCBI Taxonomy" id="2742796"/>
    <lineage>
        <taxon>Bacteria</taxon>
        <taxon>Pseudomonadati</taxon>
        <taxon>Pseudomonadota</taxon>
        <taxon>Gammaproteobacteria</taxon>
        <taxon>Oceanospirillales</taxon>
        <taxon>Oceanospirillaceae</taxon>
        <taxon>Thalassolituus</taxon>
    </lineage>
</organism>
<dbReference type="EMBL" id="CP054475">
    <property type="protein sequence ID" value="UXD88236.1"/>
    <property type="molecule type" value="Genomic_DNA"/>
</dbReference>
<feature type="domain" description="STAS" evidence="1">
    <location>
        <begin position="1"/>
        <end position="93"/>
    </location>
</feature>
<evidence type="ECO:0000259" key="1">
    <source>
        <dbReference type="PROSITE" id="PS50801"/>
    </source>
</evidence>
<dbReference type="InterPro" id="IPR002645">
    <property type="entry name" value="STAS_dom"/>
</dbReference>
<dbReference type="Pfam" id="PF13466">
    <property type="entry name" value="STAS_2"/>
    <property type="match status" value="1"/>
</dbReference>
<evidence type="ECO:0000313" key="3">
    <source>
        <dbReference type="Proteomes" id="UP001065322"/>
    </source>
</evidence>
<dbReference type="Proteomes" id="UP001065322">
    <property type="component" value="Chromosome"/>
</dbReference>
<name>A0ABY6AB25_9GAMM</name>
<dbReference type="RefSeq" id="WP_260996976.1">
    <property type="nucleotide sequence ID" value="NZ_CP054475.1"/>
</dbReference>
<keyword evidence="3" id="KW-1185">Reference proteome</keyword>
<dbReference type="InterPro" id="IPR052746">
    <property type="entry name" value="MlaB_ABC_Transporter"/>
</dbReference>
<proteinExistence type="predicted"/>
<gene>
    <name evidence="2" type="ORF">HUF19_12745</name>
</gene>
<evidence type="ECO:0000313" key="2">
    <source>
        <dbReference type="EMBL" id="UXD88236.1"/>
    </source>
</evidence>
<dbReference type="PANTHER" id="PTHR35849:SF2">
    <property type="entry name" value="BLR2341 PROTEIN"/>
    <property type="match status" value="1"/>
</dbReference>
<accession>A0ABY6AB25</accession>
<dbReference type="InterPro" id="IPR058548">
    <property type="entry name" value="MlaB-like_STAS"/>
</dbReference>
<dbReference type="PANTHER" id="PTHR35849">
    <property type="entry name" value="BLR2341 PROTEIN"/>
    <property type="match status" value="1"/>
</dbReference>
<reference evidence="3" key="1">
    <citation type="submission" date="2020-06" db="EMBL/GenBank/DDBJ databases">
        <title>Thalassolituus marinus alknpb1M-1, a hydrocarbon-degrading bacterium isolated from the deep-sea overlying water using an in-situ strategy from the South China Sea basin.</title>
        <authorList>
            <person name="Dong C."/>
            <person name="Chen Y."/>
            <person name="Shao Z."/>
        </authorList>
    </citation>
    <scope>NUCLEOTIDE SEQUENCE [LARGE SCALE GENOMIC DNA]</scope>
    <source>
        <strain evidence="3">alknpb1M-1</strain>
    </source>
</reference>
<protein>
    <submittedName>
        <fullName evidence="2">STAS domain-containing protein</fullName>
    </submittedName>
</protein>
<dbReference type="InterPro" id="IPR036513">
    <property type="entry name" value="STAS_dom_sf"/>
</dbReference>